<name>A0A2R3Q8P1_9BURK</name>
<protein>
    <submittedName>
        <fullName evidence="5">Nuclease</fullName>
    </submittedName>
</protein>
<evidence type="ECO:0000256" key="1">
    <source>
        <dbReference type="ARBA" id="ARBA00022722"/>
    </source>
</evidence>
<dbReference type="GO" id="GO:0004519">
    <property type="term" value="F:endonuclease activity"/>
    <property type="evidence" value="ECO:0007669"/>
    <property type="project" value="UniProtKB-KW"/>
</dbReference>
<evidence type="ECO:0000313" key="5">
    <source>
        <dbReference type="EMBL" id="AVO48148.1"/>
    </source>
</evidence>
<evidence type="ECO:0000256" key="3">
    <source>
        <dbReference type="ARBA" id="ARBA00022801"/>
    </source>
</evidence>
<dbReference type="PANTHER" id="PTHR12302">
    <property type="entry name" value="EBNA2 BINDING PROTEIN P100"/>
    <property type="match status" value="1"/>
</dbReference>
<dbReference type="PROSITE" id="PS50830">
    <property type="entry name" value="TNASE_3"/>
    <property type="match status" value="1"/>
</dbReference>
<dbReference type="PANTHER" id="PTHR12302:SF3">
    <property type="entry name" value="SERINE_THREONINE-PROTEIN KINASE 31"/>
    <property type="match status" value="1"/>
</dbReference>
<keyword evidence="3" id="KW-0378">Hydrolase</keyword>
<dbReference type="GO" id="GO:0016787">
    <property type="term" value="F:hydrolase activity"/>
    <property type="evidence" value="ECO:0007669"/>
    <property type="project" value="UniProtKB-KW"/>
</dbReference>
<reference evidence="5 6" key="1">
    <citation type="submission" date="2018-03" db="EMBL/GenBank/DDBJ databases">
        <title>Genome sequencing of Melaminivora sp.</title>
        <authorList>
            <person name="Kim S.-J."/>
            <person name="Heo J."/>
            <person name="Ahn J.-H."/>
            <person name="Kwon S.-W."/>
        </authorList>
    </citation>
    <scope>NUCLEOTIDE SEQUENCE [LARGE SCALE GENOMIC DNA]</scope>
    <source>
        <strain evidence="5 6">SC2-9</strain>
    </source>
</reference>
<feature type="domain" description="TNase-like" evidence="4">
    <location>
        <begin position="4"/>
        <end position="126"/>
    </location>
</feature>
<dbReference type="PROSITE" id="PS01123">
    <property type="entry name" value="TNASE_1"/>
    <property type="match status" value="1"/>
</dbReference>
<dbReference type="AlphaFoldDB" id="A0A2R3Q8P1"/>
<dbReference type="GO" id="GO:0003676">
    <property type="term" value="F:nucleic acid binding"/>
    <property type="evidence" value="ECO:0007669"/>
    <property type="project" value="InterPro"/>
</dbReference>
<keyword evidence="1" id="KW-0540">Nuclease</keyword>
<dbReference type="RefSeq" id="WP_106682631.1">
    <property type="nucleotide sequence ID" value="NZ_CP027667.1"/>
</dbReference>
<dbReference type="SUPFAM" id="SSF50199">
    <property type="entry name" value="Staphylococcal nuclease"/>
    <property type="match status" value="1"/>
</dbReference>
<sequence>MSSAALLCLVIAVGDGDTLTVRCGARRPERVRVVAIDAPELRQAWGRQARENLVRLCFRQRAEVYSLARDAYGRRLAQVRCAGKDVAQAQVGAGLAWVYTRQPAQYGDLAALQQRAQAARLGLWSQARPMAPWEYRRRYPAKPRN</sequence>
<dbReference type="EMBL" id="CP027667">
    <property type="protein sequence ID" value="AVO48148.1"/>
    <property type="molecule type" value="Genomic_DNA"/>
</dbReference>
<accession>A0A2R3Q8P1</accession>
<keyword evidence="6" id="KW-1185">Reference proteome</keyword>
<evidence type="ECO:0000256" key="2">
    <source>
        <dbReference type="ARBA" id="ARBA00022759"/>
    </source>
</evidence>
<dbReference type="InterPro" id="IPR002071">
    <property type="entry name" value="Thermonucl_AS"/>
</dbReference>
<dbReference type="Gene3D" id="2.40.50.90">
    <property type="match status" value="1"/>
</dbReference>
<organism evidence="5 6">
    <name type="scientific">Melaminivora suipulveris</name>
    <dbReference type="NCBI Taxonomy" id="2109913"/>
    <lineage>
        <taxon>Bacteria</taxon>
        <taxon>Pseudomonadati</taxon>
        <taxon>Pseudomonadota</taxon>
        <taxon>Betaproteobacteria</taxon>
        <taxon>Burkholderiales</taxon>
        <taxon>Comamonadaceae</taxon>
        <taxon>Melaminivora</taxon>
    </lineage>
</organism>
<dbReference type="KEGG" id="mela:C6568_01900"/>
<dbReference type="OrthoDB" id="9805504at2"/>
<evidence type="ECO:0000259" key="4">
    <source>
        <dbReference type="PROSITE" id="PS50830"/>
    </source>
</evidence>
<dbReference type="SMART" id="SM00318">
    <property type="entry name" value="SNc"/>
    <property type="match status" value="1"/>
</dbReference>
<proteinExistence type="predicted"/>
<keyword evidence="2" id="KW-0255">Endonuclease</keyword>
<dbReference type="InterPro" id="IPR035437">
    <property type="entry name" value="SNase_OB-fold_sf"/>
</dbReference>
<dbReference type="InterPro" id="IPR016071">
    <property type="entry name" value="Staphylococal_nuclease_OB-fold"/>
</dbReference>
<evidence type="ECO:0000313" key="6">
    <source>
        <dbReference type="Proteomes" id="UP000237925"/>
    </source>
</evidence>
<gene>
    <name evidence="5" type="ORF">C6568_01900</name>
</gene>
<dbReference type="Pfam" id="PF00565">
    <property type="entry name" value="SNase"/>
    <property type="match status" value="1"/>
</dbReference>
<dbReference type="Proteomes" id="UP000237925">
    <property type="component" value="Chromosome"/>
</dbReference>